<gene>
    <name evidence="1" type="ORF">BHE90_017647</name>
</gene>
<keyword evidence="2" id="KW-1185">Reference proteome</keyword>
<dbReference type="EMBL" id="MIKF01001399">
    <property type="protein sequence ID" value="RTE67976.1"/>
    <property type="molecule type" value="Genomic_DNA"/>
</dbReference>
<proteinExistence type="predicted"/>
<name>A0A430KWZ2_9HYPO</name>
<sequence length="122" mass="12962">MEFESLEALDWLLVQDGWTDSPIVGISPCSVVSGVDLDDCSAGGVDDDTQKPGEAGTVSPWKWDHVSCGGSSSEGVSPLHIMSPEGDALDAFSDVDCQELELLDYQMVEPSAFFSSLAEPGY</sequence>
<comment type="caution">
    <text evidence="1">The sequence shown here is derived from an EMBL/GenBank/DDBJ whole genome shotgun (WGS) entry which is preliminary data.</text>
</comment>
<feature type="non-terminal residue" evidence="1">
    <location>
        <position position="122"/>
    </location>
</feature>
<organism evidence="1 2">
    <name type="scientific">Fusarium euwallaceae</name>
    <dbReference type="NCBI Taxonomy" id="1147111"/>
    <lineage>
        <taxon>Eukaryota</taxon>
        <taxon>Fungi</taxon>
        <taxon>Dikarya</taxon>
        <taxon>Ascomycota</taxon>
        <taxon>Pezizomycotina</taxon>
        <taxon>Sordariomycetes</taxon>
        <taxon>Hypocreomycetidae</taxon>
        <taxon>Hypocreales</taxon>
        <taxon>Nectriaceae</taxon>
        <taxon>Fusarium</taxon>
        <taxon>Fusarium solani species complex</taxon>
    </lineage>
</organism>
<protein>
    <submittedName>
        <fullName evidence="1">Uncharacterized protein</fullName>
    </submittedName>
</protein>
<dbReference type="AlphaFoldDB" id="A0A430KWZ2"/>
<evidence type="ECO:0000313" key="1">
    <source>
        <dbReference type="EMBL" id="RTE67976.1"/>
    </source>
</evidence>
<accession>A0A430KWZ2</accession>
<reference evidence="1 2" key="1">
    <citation type="submission" date="2017-06" db="EMBL/GenBank/DDBJ databases">
        <title>Comparative genomic analysis of Ambrosia Fusariam Clade fungi.</title>
        <authorList>
            <person name="Stajich J.E."/>
            <person name="Carrillo J."/>
            <person name="Kijimoto T."/>
            <person name="Eskalen A."/>
            <person name="O'Donnell K."/>
            <person name="Kasson M."/>
        </authorList>
    </citation>
    <scope>NUCLEOTIDE SEQUENCE [LARGE SCALE GENOMIC DNA]</scope>
    <source>
        <strain evidence="1 2">UCR1854</strain>
    </source>
</reference>
<dbReference type="Proteomes" id="UP000287124">
    <property type="component" value="Unassembled WGS sequence"/>
</dbReference>
<evidence type="ECO:0000313" key="2">
    <source>
        <dbReference type="Proteomes" id="UP000287124"/>
    </source>
</evidence>